<feature type="non-terminal residue" evidence="1">
    <location>
        <position position="1"/>
    </location>
</feature>
<evidence type="ECO:0000313" key="2">
    <source>
        <dbReference type="Proteomes" id="UP000789920"/>
    </source>
</evidence>
<comment type="caution">
    <text evidence="1">The sequence shown here is derived from an EMBL/GenBank/DDBJ whole genome shotgun (WGS) entry which is preliminary data.</text>
</comment>
<proteinExistence type="predicted"/>
<name>A0ACA9QVA8_9GLOM</name>
<dbReference type="Proteomes" id="UP000789920">
    <property type="component" value="Unassembled WGS sequence"/>
</dbReference>
<gene>
    <name evidence="1" type="ORF">RPERSI_LOCUS15782</name>
</gene>
<accession>A0ACA9QVA8</accession>
<protein>
    <submittedName>
        <fullName evidence="1">18443_t:CDS:1</fullName>
    </submittedName>
</protein>
<keyword evidence="2" id="KW-1185">Reference proteome</keyword>
<sequence length="51" mass="5906">PKTKKNFIAFGMTVALNYFNSLKEINMVPSEVVEQMNTFLKRIQVPNCEEL</sequence>
<evidence type="ECO:0000313" key="1">
    <source>
        <dbReference type="EMBL" id="CAG8765855.1"/>
    </source>
</evidence>
<reference evidence="1" key="1">
    <citation type="submission" date="2021-06" db="EMBL/GenBank/DDBJ databases">
        <authorList>
            <person name="Kallberg Y."/>
            <person name="Tangrot J."/>
            <person name="Rosling A."/>
        </authorList>
    </citation>
    <scope>NUCLEOTIDE SEQUENCE</scope>
    <source>
        <strain evidence="1">MA461A</strain>
    </source>
</reference>
<organism evidence="1 2">
    <name type="scientific">Racocetra persica</name>
    <dbReference type="NCBI Taxonomy" id="160502"/>
    <lineage>
        <taxon>Eukaryota</taxon>
        <taxon>Fungi</taxon>
        <taxon>Fungi incertae sedis</taxon>
        <taxon>Mucoromycota</taxon>
        <taxon>Glomeromycotina</taxon>
        <taxon>Glomeromycetes</taxon>
        <taxon>Diversisporales</taxon>
        <taxon>Gigasporaceae</taxon>
        <taxon>Racocetra</taxon>
    </lineage>
</organism>
<dbReference type="EMBL" id="CAJVQC010038314">
    <property type="protein sequence ID" value="CAG8765855.1"/>
    <property type="molecule type" value="Genomic_DNA"/>
</dbReference>